<dbReference type="Gene3D" id="3.40.640.10">
    <property type="entry name" value="Type I PLP-dependent aspartate aminotransferase-like (Major domain)"/>
    <property type="match status" value="1"/>
</dbReference>
<dbReference type="InterPro" id="IPR015422">
    <property type="entry name" value="PyrdxlP-dep_Trfase_small"/>
</dbReference>
<dbReference type="AlphaFoldDB" id="A0A366D4C5"/>
<proteinExistence type="inferred from homology"/>
<keyword evidence="7" id="KW-1185">Reference proteome</keyword>
<protein>
    <submittedName>
        <fullName evidence="6">UDP-4-amino-4, 6-dideoxy-N-acetyl-beta-L-altrosamine transaminase</fullName>
    </submittedName>
</protein>
<dbReference type="GO" id="GO:0030170">
    <property type="term" value="F:pyridoxal phosphate binding"/>
    <property type="evidence" value="ECO:0007669"/>
    <property type="project" value="TreeGrafter"/>
</dbReference>
<evidence type="ECO:0000313" key="7">
    <source>
        <dbReference type="Proteomes" id="UP000252086"/>
    </source>
</evidence>
<dbReference type="OrthoDB" id="9804264at2"/>
<dbReference type="Proteomes" id="UP000252086">
    <property type="component" value="Unassembled WGS sequence"/>
</dbReference>
<dbReference type="RefSeq" id="WP_113873522.1">
    <property type="nucleotide sequence ID" value="NZ_QNRF01000002.1"/>
</dbReference>
<evidence type="ECO:0000256" key="2">
    <source>
        <dbReference type="ARBA" id="ARBA00037999"/>
    </source>
</evidence>
<name>A0A366D4C5_9GAMM</name>
<sequence length="394" mass="43715">MMATEFIPYGRQTIDQTDIDAVTEVLTSSYLTQGPKVTAFEQALASQVHAQHAVAANSATSALHLACLALGVQQGDWVWTSPNTFIASANCARYCSAKVDFVDIDPNTYNLCPNALAKKLAQAKLDNRLPKVVIPVHFAGQSCDMKAIHQLSVEYGFQIIEDASHAIGGQYQGKPIGDCRYSDICVFSFHPVKIITTGEGGMATTNSSEYANHMRTHAQQGTIKDPEALSQSPGDWYYEQHTLGYNYRMTELQAALGLSQLTKLDDFIAQRHAQFDYYSDKLKALPITLPQQHIDSHSALHLFPILLPKGHQNSRKAIFDALRLAGVGTQVHYIPVHTQPYYQALGFTWGDFPIAEEYYQRTLSLPLFYDLTQAQQDKVIQVLAQALHDHGVIN</sequence>
<dbReference type="NCBIfam" id="TIGR03588">
    <property type="entry name" value="PseC"/>
    <property type="match status" value="1"/>
</dbReference>
<dbReference type="GO" id="GO:0000271">
    <property type="term" value="P:polysaccharide biosynthetic process"/>
    <property type="evidence" value="ECO:0007669"/>
    <property type="project" value="TreeGrafter"/>
</dbReference>
<evidence type="ECO:0000256" key="1">
    <source>
        <dbReference type="ARBA" id="ARBA00022898"/>
    </source>
</evidence>
<dbReference type="InterPro" id="IPR020026">
    <property type="entry name" value="PseC"/>
</dbReference>
<accession>A0A366D4C5</accession>
<dbReference type="CDD" id="cd00616">
    <property type="entry name" value="AHBA_syn"/>
    <property type="match status" value="1"/>
</dbReference>
<dbReference type="InterPro" id="IPR015424">
    <property type="entry name" value="PyrdxlP-dep_Trfase"/>
</dbReference>
<dbReference type="PANTHER" id="PTHR30244:SF34">
    <property type="entry name" value="DTDP-4-AMINO-4,6-DIDEOXYGALACTOSE TRANSAMINASE"/>
    <property type="match status" value="1"/>
</dbReference>
<dbReference type="EMBL" id="QNRF01000002">
    <property type="protein sequence ID" value="RBO84890.1"/>
    <property type="molecule type" value="Genomic_DNA"/>
</dbReference>
<dbReference type="SUPFAM" id="SSF53383">
    <property type="entry name" value="PLP-dependent transferases"/>
    <property type="match status" value="1"/>
</dbReference>
<feature type="active site" description="Proton acceptor" evidence="3">
    <location>
        <position position="193"/>
    </location>
</feature>
<dbReference type="GO" id="GO:0008483">
    <property type="term" value="F:transaminase activity"/>
    <property type="evidence" value="ECO:0007669"/>
    <property type="project" value="TreeGrafter"/>
</dbReference>
<organism evidence="6 7">
    <name type="scientific">Marinomonas aquiplantarum</name>
    <dbReference type="NCBI Taxonomy" id="491951"/>
    <lineage>
        <taxon>Bacteria</taxon>
        <taxon>Pseudomonadati</taxon>
        <taxon>Pseudomonadota</taxon>
        <taxon>Gammaproteobacteria</taxon>
        <taxon>Oceanospirillales</taxon>
        <taxon>Oceanospirillaceae</taxon>
        <taxon>Marinomonas</taxon>
    </lineage>
</organism>
<dbReference type="InterPro" id="IPR015421">
    <property type="entry name" value="PyrdxlP-dep_Trfase_major"/>
</dbReference>
<dbReference type="Gene3D" id="3.90.1150.10">
    <property type="entry name" value="Aspartate Aminotransferase, domain 1"/>
    <property type="match status" value="1"/>
</dbReference>
<comment type="caution">
    <text evidence="6">The sequence shown here is derived from an EMBL/GenBank/DDBJ whole genome shotgun (WGS) entry which is preliminary data.</text>
</comment>
<reference evidence="6 7" key="1">
    <citation type="submission" date="2018-06" db="EMBL/GenBank/DDBJ databases">
        <title>Genomic Encyclopedia of Type Strains, Phase III (KMG-III): the genomes of soil and plant-associated and newly described type strains.</title>
        <authorList>
            <person name="Whitman W."/>
        </authorList>
    </citation>
    <scope>NUCLEOTIDE SEQUENCE [LARGE SCALE GENOMIC DNA]</scope>
    <source>
        <strain evidence="6 7">CECT 7732</strain>
    </source>
</reference>
<dbReference type="PIRSF" id="PIRSF000390">
    <property type="entry name" value="PLP_StrS"/>
    <property type="match status" value="1"/>
</dbReference>
<dbReference type="Pfam" id="PF01041">
    <property type="entry name" value="DegT_DnrJ_EryC1"/>
    <property type="match status" value="1"/>
</dbReference>
<feature type="modified residue" description="N6-(pyridoxal phosphate)lysine" evidence="4">
    <location>
        <position position="193"/>
    </location>
</feature>
<evidence type="ECO:0000256" key="4">
    <source>
        <dbReference type="PIRSR" id="PIRSR000390-2"/>
    </source>
</evidence>
<comment type="similarity">
    <text evidence="2 5">Belongs to the DegT/DnrJ/EryC1 family.</text>
</comment>
<evidence type="ECO:0000256" key="5">
    <source>
        <dbReference type="RuleBase" id="RU004508"/>
    </source>
</evidence>
<keyword evidence="1 4" id="KW-0663">Pyridoxal phosphate</keyword>
<dbReference type="InterPro" id="IPR000653">
    <property type="entry name" value="DegT/StrS_aminotransferase"/>
</dbReference>
<dbReference type="PANTHER" id="PTHR30244">
    <property type="entry name" value="TRANSAMINASE"/>
    <property type="match status" value="1"/>
</dbReference>
<evidence type="ECO:0000256" key="3">
    <source>
        <dbReference type="PIRSR" id="PIRSR000390-1"/>
    </source>
</evidence>
<evidence type="ECO:0000313" key="6">
    <source>
        <dbReference type="EMBL" id="RBO84890.1"/>
    </source>
</evidence>
<gene>
    <name evidence="6" type="ORF">DFP76_102291</name>
</gene>